<dbReference type="AlphaFoldDB" id="A0A563VM09"/>
<dbReference type="Proteomes" id="UP000320055">
    <property type="component" value="Unassembled WGS sequence"/>
</dbReference>
<dbReference type="Pfam" id="PF11185">
    <property type="entry name" value="DUF2971"/>
    <property type="match status" value="1"/>
</dbReference>
<dbReference type="InterPro" id="IPR021352">
    <property type="entry name" value="DUF2971"/>
</dbReference>
<evidence type="ECO:0008006" key="3">
    <source>
        <dbReference type="Google" id="ProtNLM"/>
    </source>
</evidence>
<evidence type="ECO:0000313" key="1">
    <source>
        <dbReference type="EMBL" id="VEP12490.1"/>
    </source>
</evidence>
<organism evidence="1 2">
    <name type="scientific">Hyella patelloides LEGE 07179</name>
    <dbReference type="NCBI Taxonomy" id="945734"/>
    <lineage>
        <taxon>Bacteria</taxon>
        <taxon>Bacillati</taxon>
        <taxon>Cyanobacteriota</taxon>
        <taxon>Cyanophyceae</taxon>
        <taxon>Pleurocapsales</taxon>
        <taxon>Hyellaceae</taxon>
        <taxon>Hyella</taxon>
    </lineage>
</organism>
<accession>A0A563VM09</accession>
<dbReference type="EMBL" id="CAACVJ010000057">
    <property type="protein sequence ID" value="VEP12490.1"/>
    <property type="molecule type" value="Genomic_DNA"/>
</dbReference>
<dbReference type="OrthoDB" id="190848at2"/>
<proteinExistence type="predicted"/>
<keyword evidence="2" id="KW-1185">Reference proteome</keyword>
<protein>
    <recommendedName>
        <fullName evidence="3">DUF2971 domain-containing protein</fullName>
    </recommendedName>
</protein>
<gene>
    <name evidence="1" type="ORF">H1P_150054</name>
</gene>
<name>A0A563VM09_9CYAN</name>
<sequence>MLLVNPLQSSEKYVYHYTKIDTALKHILKTGTLRLNSFSKVNDPRESKSWTMTTTVRSDLNLKLEDWDALSKSVSDVLKQNVKLICFCKDRVSAVNQWQIRDPIDRGFAKPSMWHHYANGHNGVCLVFDKDKLDISFKKKLDEKRLISNTVKYSDDGGINQISNAPFSINLTNSQSKQHFIKILQNHLNLWMPSLFFTKLKDWSNEEEYRWVYFDENEHPICIDFGDSLEAIVVGESVSEVYNENLLTYCVKYQADIAHLQWDNGFPKLLKLGNPYITHKHLLEDSKQT</sequence>
<evidence type="ECO:0000313" key="2">
    <source>
        <dbReference type="Proteomes" id="UP000320055"/>
    </source>
</evidence>
<reference evidence="1 2" key="1">
    <citation type="submission" date="2019-01" db="EMBL/GenBank/DDBJ databases">
        <authorList>
            <person name="Brito A."/>
        </authorList>
    </citation>
    <scope>NUCLEOTIDE SEQUENCE [LARGE SCALE GENOMIC DNA]</scope>
    <source>
        <strain evidence="1">1</strain>
    </source>
</reference>